<name>A0A5D3AYC4_9TREE</name>
<keyword evidence="2" id="KW-0805">Transcription regulation</keyword>
<gene>
    <name evidence="7" type="ORF">B9479_003385</name>
</gene>
<dbReference type="GO" id="GO:0000976">
    <property type="term" value="F:transcription cis-regulatory region binding"/>
    <property type="evidence" value="ECO:0007669"/>
    <property type="project" value="TreeGrafter"/>
</dbReference>
<feature type="compositionally biased region" description="Gly residues" evidence="6">
    <location>
        <begin position="590"/>
        <end position="601"/>
    </location>
</feature>
<evidence type="ECO:0000256" key="4">
    <source>
        <dbReference type="ARBA" id="ARBA00023163"/>
    </source>
</evidence>
<evidence type="ECO:0000256" key="2">
    <source>
        <dbReference type="ARBA" id="ARBA00023015"/>
    </source>
</evidence>
<dbReference type="PANTHER" id="PTHR31845">
    <property type="entry name" value="FINGER DOMAIN PROTEIN, PUTATIVE-RELATED"/>
    <property type="match status" value="1"/>
</dbReference>
<protein>
    <recommendedName>
        <fullName evidence="9">Transcription factor domain-containing protein</fullName>
    </recommendedName>
</protein>
<evidence type="ECO:0008006" key="9">
    <source>
        <dbReference type="Google" id="ProtNLM"/>
    </source>
</evidence>
<dbReference type="GO" id="GO:0005634">
    <property type="term" value="C:nucleus"/>
    <property type="evidence" value="ECO:0007669"/>
    <property type="project" value="UniProtKB-SubCell"/>
</dbReference>
<dbReference type="InterPro" id="IPR051089">
    <property type="entry name" value="prtT"/>
</dbReference>
<feature type="region of interest" description="Disordered" evidence="6">
    <location>
        <begin position="585"/>
        <end position="609"/>
    </location>
</feature>
<accession>A0A5D3AYC4</accession>
<keyword evidence="5" id="KW-0539">Nucleus</keyword>
<feature type="compositionally biased region" description="Low complexity" evidence="6">
    <location>
        <begin position="77"/>
        <end position="101"/>
    </location>
</feature>
<keyword evidence="8" id="KW-1185">Reference proteome</keyword>
<evidence type="ECO:0000313" key="7">
    <source>
        <dbReference type="EMBL" id="TYJ55862.1"/>
    </source>
</evidence>
<dbReference type="PANTHER" id="PTHR31845:SF19">
    <property type="entry name" value="TRANSCRIPTION FACTOR DOMAIN-CONTAINING PROTEIN"/>
    <property type="match status" value="1"/>
</dbReference>
<comment type="caution">
    <text evidence="7">The sequence shown here is derived from an EMBL/GenBank/DDBJ whole genome shotgun (WGS) entry which is preliminary data.</text>
</comment>
<sequence length="700" mass="77953">MTSSNPVACVQCRLRKSKCLGRTESNGCMRLSDETLASIRGKYAAKAHKNKAGKRMRSPDYGEKSGPSTKNSKHVASPSTTTHQPPSLSPLSTSSPSSVLTIHGSSTRIPTSSVRVSSNTQAEIGPAASRSSSIASLFAPKNSEKAGRQGLSLYMEDPITCGFVDEANGRELYAFFMQKLADKTFVFDVHLHTYEYVRHQSGFLFCAILAIAAKFRPDMMDPTTRQRCLALAKDHMLRVFSDYEKTEETIQALYIMTEYKEAEDEDGYLLLGIACRIALDLNLVQPRPDFNERQNRSRIRIWLALYAADRRYSYLGQTAKPSMMPHDRIPQLCKAFTKSPTCLDLDHLIANNVTFRHTLASHMDAIEKDNSESIPGEWKLDLREEYYAIEREGEEWERGQPVKELETPHANLAALLAKVIIAHRWVHRSFRDIGSSRDAEAQEKERREALAVCIRGSLGLLETMTRYPVDVLKYGSDSTHLYFAYASFFLQKVRYPRPVSLEACVELDSKQSAKSTSSHVSQVFDTQIASILLDRPSFAYMYDLFKRCAERLEQASISSTHTAAFHAGFLRRLMRSCEDMMQDVNEQGHTGQGSTLGGGGEPDVDILPEAPSKVPLESFEREVPHSTALPSYIPAPVQLPIPTPQDLLPPTFDMLLEPLTNDILGDSITWDDWWPMSDMFGGAGGGSGPFDGSGSGSGVW</sequence>
<proteinExistence type="predicted"/>
<reference evidence="7 8" key="1">
    <citation type="submission" date="2017-05" db="EMBL/GenBank/DDBJ databases">
        <title>The Genome Sequence of Tsuchiyaea wingfieldii DSM 27421.</title>
        <authorList>
            <person name="Cuomo C."/>
            <person name="Passer A."/>
            <person name="Billmyre B."/>
            <person name="Heitman J."/>
        </authorList>
    </citation>
    <scope>NUCLEOTIDE SEQUENCE [LARGE SCALE GENOMIC DNA]</scope>
    <source>
        <strain evidence="7 8">DSM 27421</strain>
    </source>
</reference>
<feature type="region of interest" description="Disordered" evidence="6">
    <location>
        <begin position="46"/>
        <end position="127"/>
    </location>
</feature>
<dbReference type="AlphaFoldDB" id="A0A5D3AYC4"/>
<evidence type="ECO:0000256" key="1">
    <source>
        <dbReference type="ARBA" id="ARBA00004123"/>
    </source>
</evidence>
<dbReference type="CDD" id="cd12148">
    <property type="entry name" value="fungal_TF_MHR"/>
    <property type="match status" value="1"/>
</dbReference>
<comment type="subcellular location">
    <subcellularLocation>
        <location evidence="1">Nucleus</location>
    </subcellularLocation>
</comment>
<keyword evidence="3" id="KW-0238">DNA-binding</keyword>
<organism evidence="7 8">
    <name type="scientific">Cryptococcus floricola</name>
    <dbReference type="NCBI Taxonomy" id="2591691"/>
    <lineage>
        <taxon>Eukaryota</taxon>
        <taxon>Fungi</taxon>
        <taxon>Dikarya</taxon>
        <taxon>Basidiomycota</taxon>
        <taxon>Agaricomycotina</taxon>
        <taxon>Tremellomycetes</taxon>
        <taxon>Tremellales</taxon>
        <taxon>Cryptococcaceae</taxon>
        <taxon>Cryptococcus</taxon>
    </lineage>
</organism>
<dbReference type="EMBL" id="NIDF01000032">
    <property type="protein sequence ID" value="TYJ55862.1"/>
    <property type="molecule type" value="Genomic_DNA"/>
</dbReference>
<evidence type="ECO:0000256" key="6">
    <source>
        <dbReference type="SAM" id="MobiDB-lite"/>
    </source>
</evidence>
<feature type="compositionally biased region" description="Basic residues" evidence="6">
    <location>
        <begin position="46"/>
        <end position="56"/>
    </location>
</feature>
<evidence type="ECO:0000256" key="5">
    <source>
        <dbReference type="ARBA" id="ARBA00023242"/>
    </source>
</evidence>
<feature type="compositionally biased region" description="Polar residues" evidence="6">
    <location>
        <begin position="103"/>
        <end position="122"/>
    </location>
</feature>
<evidence type="ECO:0000256" key="3">
    <source>
        <dbReference type="ARBA" id="ARBA00023125"/>
    </source>
</evidence>
<dbReference type="Proteomes" id="UP000322245">
    <property type="component" value="Unassembled WGS sequence"/>
</dbReference>
<evidence type="ECO:0000313" key="8">
    <source>
        <dbReference type="Proteomes" id="UP000322245"/>
    </source>
</evidence>
<dbReference type="GO" id="GO:0000981">
    <property type="term" value="F:DNA-binding transcription factor activity, RNA polymerase II-specific"/>
    <property type="evidence" value="ECO:0007669"/>
    <property type="project" value="TreeGrafter"/>
</dbReference>
<keyword evidence="4" id="KW-0804">Transcription</keyword>